<dbReference type="FunFam" id="2.30.29.30:FF:000005">
    <property type="entry name" value="Amyloid beta (A4) protein b"/>
    <property type="match status" value="1"/>
</dbReference>
<comment type="caution">
    <text evidence="5">The sequence shown here is derived from an EMBL/GenBank/DDBJ whole genome shotgun (WGS) entry which is preliminary data.</text>
</comment>
<feature type="compositionally biased region" description="Basic and acidic residues" evidence="2">
    <location>
        <begin position="458"/>
        <end position="471"/>
    </location>
</feature>
<feature type="compositionally biased region" description="Basic and acidic residues" evidence="2">
    <location>
        <begin position="492"/>
        <end position="506"/>
    </location>
</feature>
<feature type="compositionally biased region" description="Polar residues" evidence="2">
    <location>
        <begin position="80"/>
        <end position="92"/>
    </location>
</feature>
<feature type="region of interest" description="Disordered" evidence="2">
    <location>
        <begin position="305"/>
        <end position="339"/>
    </location>
</feature>
<dbReference type="CDD" id="cd01271">
    <property type="entry name" value="PTB2_Fe65"/>
    <property type="match status" value="1"/>
</dbReference>
<dbReference type="Gene3D" id="2.20.70.10">
    <property type="match status" value="1"/>
</dbReference>
<dbReference type="InterPro" id="IPR039576">
    <property type="entry name" value="APBB1/2/3"/>
</dbReference>
<dbReference type="InterPro" id="IPR036020">
    <property type="entry name" value="WW_dom_sf"/>
</dbReference>
<feature type="compositionally biased region" description="Low complexity" evidence="2">
    <location>
        <begin position="61"/>
        <end position="78"/>
    </location>
</feature>
<feature type="region of interest" description="Disordered" evidence="2">
    <location>
        <begin position="353"/>
        <end position="430"/>
    </location>
</feature>
<feature type="compositionally biased region" description="Basic and acidic residues" evidence="2">
    <location>
        <begin position="520"/>
        <end position="531"/>
    </location>
</feature>
<evidence type="ECO:0000259" key="4">
    <source>
        <dbReference type="PROSITE" id="PS50020"/>
    </source>
</evidence>
<dbReference type="PANTHER" id="PTHR14058">
    <property type="entry name" value="AMYLOID BETA A4 PRECURSOR PROTEIN-BINDING FAMILY B"/>
    <property type="match status" value="1"/>
</dbReference>
<dbReference type="SMART" id="SM00462">
    <property type="entry name" value="PTB"/>
    <property type="match status" value="1"/>
</dbReference>
<dbReference type="OrthoDB" id="5969782at2759"/>
<reference evidence="6" key="1">
    <citation type="journal article" date="2017" name="bioRxiv">
        <title>Comparative analysis of the genomes of Stylophora pistillata and Acropora digitifera provides evidence for extensive differences between species of corals.</title>
        <authorList>
            <person name="Voolstra C.R."/>
            <person name="Li Y."/>
            <person name="Liew Y.J."/>
            <person name="Baumgarten S."/>
            <person name="Zoccola D."/>
            <person name="Flot J.-F."/>
            <person name="Tambutte S."/>
            <person name="Allemand D."/>
            <person name="Aranda M."/>
        </authorList>
    </citation>
    <scope>NUCLEOTIDE SEQUENCE [LARGE SCALE GENOMIC DNA]</scope>
</reference>
<protein>
    <submittedName>
        <fullName evidence="5">Amyloid beta A4 protein-binding family B member 1</fullName>
    </submittedName>
</protein>
<dbReference type="GO" id="GO:0006355">
    <property type="term" value="P:regulation of DNA-templated transcription"/>
    <property type="evidence" value="ECO:0007669"/>
    <property type="project" value="TreeGrafter"/>
</dbReference>
<dbReference type="SMART" id="SM00456">
    <property type="entry name" value="WW"/>
    <property type="match status" value="1"/>
</dbReference>
<dbReference type="CDD" id="cd00934">
    <property type="entry name" value="PTB"/>
    <property type="match status" value="1"/>
</dbReference>
<dbReference type="InterPro" id="IPR001202">
    <property type="entry name" value="WW_dom"/>
</dbReference>
<dbReference type="Gene3D" id="2.30.29.30">
    <property type="entry name" value="Pleckstrin-homology domain (PH domain)/Phosphotyrosine-binding domain (PTB)"/>
    <property type="match status" value="3"/>
</dbReference>
<gene>
    <name evidence="5" type="primary">Apbb1</name>
    <name evidence="5" type="ORF">AWC38_SpisGene18834</name>
</gene>
<dbReference type="PROSITE" id="PS50020">
    <property type="entry name" value="WW_DOMAIN_2"/>
    <property type="match status" value="1"/>
</dbReference>
<feature type="region of interest" description="Disordered" evidence="2">
    <location>
        <begin position="787"/>
        <end position="809"/>
    </location>
</feature>
<feature type="compositionally biased region" description="Polar residues" evidence="2">
    <location>
        <begin position="396"/>
        <end position="410"/>
    </location>
</feature>
<feature type="compositionally biased region" description="Polar residues" evidence="2">
    <location>
        <begin position="650"/>
        <end position="667"/>
    </location>
</feature>
<evidence type="ECO:0000313" key="5">
    <source>
        <dbReference type="EMBL" id="PFX16873.1"/>
    </source>
</evidence>
<feature type="region of interest" description="Disordered" evidence="2">
    <location>
        <begin position="650"/>
        <end position="697"/>
    </location>
</feature>
<evidence type="ECO:0000256" key="1">
    <source>
        <dbReference type="ARBA" id="ARBA00022737"/>
    </source>
</evidence>
<dbReference type="Proteomes" id="UP000225706">
    <property type="component" value="Unassembled WGS sequence"/>
</dbReference>
<evidence type="ECO:0000259" key="3">
    <source>
        <dbReference type="PROSITE" id="PS01179"/>
    </source>
</evidence>
<name>A0A2B4RJ83_STYPI</name>
<accession>A0A2B4RJ83</accession>
<sequence length="1201" mass="130810">MDRLNGYYGLLLLNEDVTKVRGLSDLSEKAKVSEKTEPSSKRSRGSANSSERPSSSHGRQTALKKTASPSKSTPSEAAGSKSTGKTALSHRTNPPKPATRTKQTAHNSSTTVNKSCAASQQDKQSPGSITDTSATKKRSTSQGVNPLPRTKTTAITKPLSQKPVKEPNNKKKSEIKKENSYDASDSDSENGSIDRLNTDGDFGYETGSLDDSDVSTGELLSPSARDENKTILTTDQSRKTGYLYAEVEFGQVLASKEGDVAAKNSEKFDSGGGELVVVDSSAISDHKSYTYAGDEFRPLIVTEQGGISAPVEAKKSSKSSRDENSNGDRQSAGGRKKMVMEYEEVEVIDGGYDRTNIKVTSANQRNTAETDNSHTLGPLNDVYAVVQKKPKETDCNDSGGQKQNSSTQRPTLELGDVAPSIPGGRKDSSMYEAITGELQNMIMACDEVSLDQMSSRTSVDERKSSSGDRKVPPPIPKPYSGPGLNSQASKEPVMKELSENSDREPAEVPSQPVYAVVQKKQNEKLNDKSSEEISDTTPADMKAPGNQPTYAVVQKIPKPELNGSVESLDQLRIPGASGDDDDDSSDEEMPPPLPSRLPNLEHTMKRTDPSQNTCQFDKVPKLEEKSKEGGFKLFKKKHCRQLSDGNVTAQLKQDTGNSDSLACQTEKNQFHHRRSKSHADIVTLEETGDGSLSPRNTIENYSEIIIPSNKTKNSSDKVTPVQPYLEVDITEPPSTPTDFNKEVTSMGGDSEDQNVSYELPEGWKEVNGDNGTYYWHVASGTTQWTMPQVATRPKKKSTEEAKPAESTERQKVLSFPVHSMGWIELEESQVAPHNMSETISDCISTLAQKRKDLWHTGETWGEELLKLGIIKRKYNVMFTFYNASFNEKPHVEAKKSFSARYVGSIDVPKPTGVEVLNKAISKVTNKAGSASGWKTILIEISVSNIRITDCTTQELISEDRVRFMSFFGVGKDERLCGYIVSTAPDVFVCHVFQCSPNAAPLTKALAEACELRFQKCVDAHPNIIQKKAAAEQEKVREKSDKEKDKAGFMTSVQGLLGKLGTKKGGGKKEESSTTDSKQSSVPVITCKPTHTFMVKYYGALPVAVGTGIETVEEAAKHLAGGTLLICQLDVALNGVTLYDSQRSSLSKRNLDADTISYCGLTSNRSHFGLIQSMGGGKYICHVFAEYKTKAGPIVAAIHETL</sequence>
<dbReference type="PROSITE" id="PS01159">
    <property type="entry name" value="WW_DOMAIN_1"/>
    <property type="match status" value="1"/>
</dbReference>
<feature type="compositionally biased region" description="Acidic residues" evidence="2">
    <location>
        <begin position="578"/>
        <end position="589"/>
    </location>
</feature>
<feature type="region of interest" description="Disordered" evidence="2">
    <location>
        <begin position="1057"/>
        <end position="1080"/>
    </location>
</feature>
<dbReference type="GO" id="GO:0005634">
    <property type="term" value="C:nucleus"/>
    <property type="evidence" value="ECO:0007669"/>
    <property type="project" value="TreeGrafter"/>
</dbReference>
<feature type="domain" description="WW" evidence="4">
    <location>
        <begin position="757"/>
        <end position="789"/>
    </location>
</feature>
<feature type="compositionally biased region" description="Basic and acidic residues" evidence="2">
    <location>
        <begin position="26"/>
        <end position="40"/>
    </location>
</feature>
<feature type="region of interest" description="Disordered" evidence="2">
    <location>
        <begin position="449"/>
        <end position="627"/>
    </location>
</feature>
<feature type="compositionally biased region" description="Basic and acidic residues" evidence="2">
    <location>
        <begin position="796"/>
        <end position="809"/>
    </location>
</feature>
<feature type="compositionally biased region" description="Polar residues" evidence="2">
    <location>
        <begin position="100"/>
        <end position="133"/>
    </location>
</feature>
<dbReference type="PROSITE" id="PS01179">
    <property type="entry name" value="PID"/>
    <property type="match status" value="1"/>
</dbReference>
<dbReference type="STRING" id="50429.A0A2B4RJ83"/>
<feature type="compositionally biased region" description="Basic and acidic residues" evidence="2">
    <location>
        <begin position="163"/>
        <end position="180"/>
    </location>
</feature>
<dbReference type="CDD" id="cd00201">
    <property type="entry name" value="WW"/>
    <property type="match status" value="1"/>
</dbReference>
<dbReference type="AlphaFoldDB" id="A0A2B4RJ83"/>
<dbReference type="GO" id="GO:0001540">
    <property type="term" value="F:amyloid-beta binding"/>
    <property type="evidence" value="ECO:0007669"/>
    <property type="project" value="InterPro"/>
</dbReference>
<dbReference type="SUPFAM" id="SSF50729">
    <property type="entry name" value="PH domain-like"/>
    <property type="match status" value="2"/>
</dbReference>
<feature type="compositionally biased region" description="Polar residues" evidence="2">
    <location>
        <begin position="140"/>
        <end position="159"/>
    </location>
</feature>
<dbReference type="PANTHER" id="PTHR14058:SF8">
    <property type="entry name" value="PROTEIN FE65 HOMOLOG"/>
    <property type="match status" value="1"/>
</dbReference>
<feature type="compositionally biased region" description="Basic and acidic residues" evidence="2">
    <location>
        <begin position="618"/>
        <end position="627"/>
    </location>
</feature>
<dbReference type="EMBL" id="LSMT01000512">
    <property type="protein sequence ID" value="PFX16873.1"/>
    <property type="molecule type" value="Genomic_DNA"/>
</dbReference>
<keyword evidence="1" id="KW-0677">Repeat</keyword>
<feature type="region of interest" description="Disordered" evidence="2">
    <location>
        <begin position="19"/>
        <end position="232"/>
    </location>
</feature>
<dbReference type="InterPro" id="IPR006020">
    <property type="entry name" value="PTB/PI_dom"/>
</dbReference>
<feature type="compositionally biased region" description="Polar residues" evidence="2">
    <location>
        <begin position="357"/>
        <end position="375"/>
    </location>
</feature>
<feature type="compositionally biased region" description="Basic and acidic residues" evidence="2">
    <location>
        <begin position="312"/>
        <end position="326"/>
    </location>
</feature>
<evidence type="ECO:0000313" key="6">
    <source>
        <dbReference type="Proteomes" id="UP000225706"/>
    </source>
</evidence>
<dbReference type="GO" id="GO:0005737">
    <property type="term" value="C:cytoplasm"/>
    <property type="evidence" value="ECO:0007669"/>
    <property type="project" value="TreeGrafter"/>
</dbReference>
<dbReference type="SUPFAM" id="SSF51045">
    <property type="entry name" value="WW domain"/>
    <property type="match status" value="1"/>
</dbReference>
<keyword evidence="6" id="KW-1185">Reference proteome</keyword>
<dbReference type="InterPro" id="IPR011993">
    <property type="entry name" value="PH-like_dom_sf"/>
</dbReference>
<evidence type="ECO:0000256" key="2">
    <source>
        <dbReference type="SAM" id="MobiDB-lite"/>
    </source>
</evidence>
<feature type="domain" description="PID" evidence="3">
    <location>
        <begin position="896"/>
        <end position="1021"/>
    </location>
</feature>
<proteinExistence type="predicted"/>
<organism evidence="5 6">
    <name type="scientific">Stylophora pistillata</name>
    <name type="common">Smooth cauliflower coral</name>
    <dbReference type="NCBI Taxonomy" id="50429"/>
    <lineage>
        <taxon>Eukaryota</taxon>
        <taxon>Metazoa</taxon>
        <taxon>Cnidaria</taxon>
        <taxon>Anthozoa</taxon>
        <taxon>Hexacorallia</taxon>
        <taxon>Scleractinia</taxon>
        <taxon>Astrocoeniina</taxon>
        <taxon>Pocilloporidae</taxon>
        <taxon>Stylophora</taxon>
    </lineage>
</organism>
<dbReference type="Pfam" id="PF00640">
    <property type="entry name" value="PID"/>
    <property type="match status" value="1"/>
</dbReference>